<sequence>MGGVCVDTGEQLGGALTALVDTFVGVAGANFGSFLCFIPFGSCNLNNGMHCNSRFLADINSRTRYEGAYIFTIYSTNDDKVGFQACGKIASAINGQNKGIQKSGINHDQIMTATVATQFNLVTVHAE</sequence>
<organism evidence="1 3">
    <name type="scientific">Toxocara canis</name>
    <name type="common">Canine roundworm</name>
    <dbReference type="NCBI Taxonomy" id="6265"/>
    <lineage>
        <taxon>Eukaryota</taxon>
        <taxon>Metazoa</taxon>
        <taxon>Ecdysozoa</taxon>
        <taxon>Nematoda</taxon>
        <taxon>Chromadorea</taxon>
        <taxon>Rhabditida</taxon>
        <taxon>Spirurina</taxon>
        <taxon>Ascaridomorpha</taxon>
        <taxon>Ascaridoidea</taxon>
        <taxon>Toxocaridae</taxon>
        <taxon>Toxocara</taxon>
    </lineage>
</organism>
<dbReference type="Pfam" id="PF01674">
    <property type="entry name" value="Lipase_2"/>
    <property type="match status" value="1"/>
</dbReference>
<gene>
    <name evidence="1" type="ORF">Tcan_17862</name>
    <name evidence="2" type="ORF">TCNE_LOCUS10436</name>
</gene>
<dbReference type="GO" id="GO:0016298">
    <property type="term" value="F:lipase activity"/>
    <property type="evidence" value="ECO:0007669"/>
    <property type="project" value="TreeGrafter"/>
</dbReference>
<reference evidence="2" key="2">
    <citation type="submission" date="2018-11" db="EMBL/GenBank/DDBJ databases">
        <authorList>
            <consortium name="Pathogen Informatics"/>
        </authorList>
    </citation>
    <scope>NUCLEOTIDE SEQUENCE [LARGE SCALE GENOMIC DNA]</scope>
</reference>
<dbReference type="InterPro" id="IPR002918">
    <property type="entry name" value="Lipase_EstA/Esterase_EstB"/>
</dbReference>
<dbReference type="InterPro" id="IPR029058">
    <property type="entry name" value="AB_hydrolase_fold"/>
</dbReference>
<name>A0A0B2VJW3_TOXCA</name>
<dbReference type="OrthoDB" id="5853720at2759"/>
<dbReference type="PANTHER" id="PTHR32015:SF3">
    <property type="entry name" value="TRIACYLGLYCEROL LIPASE"/>
    <property type="match status" value="1"/>
</dbReference>
<dbReference type="EMBL" id="UYWY01020497">
    <property type="protein sequence ID" value="VDM41757.1"/>
    <property type="molecule type" value="Genomic_DNA"/>
</dbReference>
<dbReference type="Proteomes" id="UP000031036">
    <property type="component" value="Unassembled WGS sequence"/>
</dbReference>
<protein>
    <submittedName>
        <fullName evidence="1">Uncharacterized protein</fullName>
    </submittedName>
</protein>
<evidence type="ECO:0000313" key="2">
    <source>
        <dbReference type="EMBL" id="VDM41757.1"/>
    </source>
</evidence>
<dbReference type="EMBL" id="JPKZ01001544">
    <property type="protein sequence ID" value="KHN81305.1"/>
    <property type="molecule type" value="Genomic_DNA"/>
</dbReference>
<keyword evidence="3" id="KW-1185">Reference proteome</keyword>
<reference evidence="1 3" key="1">
    <citation type="submission" date="2014-11" db="EMBL/GenBank/DDBJ databases">
        <title>Genetic blueprint of the zoonotic pathogen Toxocara canis.</title>
        <authorList>
            <person name="Zhu X.-Q."/>
            <person name="Korhonen P.K."/>
            <person name="Cai H."/>
            <person name="Young N.D."/>
            <person name="Nejsum P."/>
            <person name="von Samson-Himmelstjerna G."/>
            <person name="Boag P.R."/>
            <person name="Tan P."/>
            <person name="Li Q."/>
            <person name="Min J."/>
            <person name="Yang Y."/>
            <person name="Wang X."/>
            <person name="Fang X."/>
            <person name="Hall R.S."/>
            <person name="Hofmann A."/>
            <person name="Sternberg P.W."/>
            <person name="Jex A.R."/>
            <person name="Gasser R.B."/>
        </authorList>
    </citation>
    <scope>NUCLEOTIDE SEQUENCE [LARGE SCALE GENOMIC DNA]</scope>
    <source>
        <strain evidence="1">PN_DK_2014</strain>
    </source>
</reference>
<proteinExistence type="predicted"/>
<evidence type="ECO:0000313" key="1">
    <source>
        <dbReference type="EMBL" id="KHN81305.1"/>
    </source>
</evidence>
<dbReference type="PANTHER" id="PTHR32015">
    <property type="entry name" value="FASTING INDUCED LIPASE"/>
    <property type="match status" value="1"/>
</dbReference>
<dbReference type="OMA" id="TRYEGAY"/>
<dbReference type="GO" id="GO:0016042">
    <property type="term" value="P:lipid catabolic process"/>
    <property type="evidence" value="ECO:0007669"/>
    <property type="project" value="InterPro"/>
</dbReference>
<dbReference type="AlphaFoldDB" id="A0A0B2VJW3"/>
<dbReference type="Gene3D" id="3.40.50.1820">
    <property type="entry name" value="alpha/beta hydrolase"/>
    <property type="match status" value="1"/>
</dbReference>
<accession>A0A0B2VJW3</accession>
<evidence type="ECO:0000313" key="3">
    <source>
        <dbReference type="Proteomes" id="UP000031036"/>
    </source>
</evidence>